<accession>A0A916Z8K8</accession>
<dbReference type="Gene3D" id="2.40.110.10">
    <property type="entry name" value="Butyryl-CoA Dehydrogenase, subunit A, domain 2"/>
    <property type="match status" value="1"/>
</dbReference>
<evidence type="ECO:0000256" key="2">
    <source>
        <dbReference type="ARBA" id="ARBA00009347"/>
    </source>
</evidence>
<feature type="domain" description="Acyl-CoA dehydrogenase/oxidase C-terminal" evidence="7">
    <location>
        <begin position="235"/>
        <end position="402"/>
    </location>
</feature>
<name>A0A916Z8K8_9SPHN</name>
<evidence type="ECO:0000313" key="11">
    <source>
        <dbReference type="Proteomes" id="UP000612349"/>
    </source>
</evidence>
<comment type="cofactor">
    <cofactor evidence="1 6">
        <name>FAD</name>
        <dbReference type="ChEBI" id="CHEBI:57692"/>
    </cofactor>
</comment>
<dbReference type="GO" id="GO:0016627">
    <property type="term" value="F:oxidoreductase activity, acting on the CH-CH group of donors"/>
    <property type="evidence" value="ECO:0007669"/>
    <property type="project" value="InterPro"/>
</dbReference>
<dbReference type="InterPro" id="IPR036250">
    <property type="entry name" value="AcylCo_DH-like_C"/>
</dbReference>
<dbReference type="Pfam" id="PF00441">
    <property type="entry name" value="Acyl-CoA_dh_1"/>
    <property type="match status" value="1"/>
</dbReference>
<dbReference type="SUPFAM" id="SSF56645">
    <property type="entry name" value="Acyl-CoA dehydrogenase NM domain-like"/>
    <property type="match status" value="1"/>
</dbReference>
<evidence type="ECO:0000256" key="6">
    <source>
        <dbReference type="RuleBase" id="RU362125"/>
    </source>
</evidence>
<dbReference type="InterPro" id="IPR013786">
    <property type="entry name" value="AcylCoA_DH/ox_N"/>
</dbReference>
<dbReference type="Pfam" id="PF02770">
    <property type="entry name" value="Acyl-CoA_dh_M"/>
    <property type="match status" value="1"/>
</dbReference>
<gene>
    <name evidence="10" type="ORF">GCM10010990_33230</name>
</gene>
<dbReference type="PANTHER" id="PTHR43292:SF3">
    <property type="entry name" value="ACYL-COA DEHYDROGENASE FADE29"/>
    <property type="match status" value="1"/>
</dbReference>
<keyword evidence="4 6" id="KW-0274">FAD</keyword>
<dbReference type="InterPro" id="IPR009100">
    <property type="entry name" value="AcylCoA_DH/oxidase_NM_dom_sf"/>
</dbReference>
<dbReference type="GO" id="GO:0005886">
    <property type="term" value="C:plasma membrane"/>
    <property type="evidence" value="ECO:0007669"/>
    <property type="project" value="TreeGrafter"/>
</dbReference>
<dbReference type="Gene3D" id="1.10.540.10">
    <property type="entry name" value="Acyl-CoA dehydrogenase/oxidase, N-terminal domain"/>
    <property type="match status" value="1"/>
</dbReference>
<protein>
    <submittedName>
        <fullName evidence="10">Acyl-CoA dehydrogenase</fullName>
    </submittedName>
</protein>
<dbReference type="RefSeq" id="WP_229665560.1">
    <property type="nucleotide sequence ID" value="NZ_BMIP01000009.1"/>
</dbReference>
<dbReference type="Proteomes" id="UP000612349">
    <property type="component" value="Unassembled WGS sequence"/>
</dbReference>
<keyword evidence="5 6" id="KW-0560">Oxidoreductase</keyword>
<evidence type="ECO:0000259" key="8">
    <source>
        <dbReference type="Pfam" id="PF02770"/>
    </source>
</evidence>
<comment type="similarity">
    <text evidence="2 6">Belongs to the acyl-CoA dehydrogenase family.</text>
</comment>
<evidence type="ECO:0000256" key="4">
    <source>
        <dbReference type="ARBA" id="ARBA00022827"/>
    </source>
</evidence>
<dbReference type="Pfam" id="PF02771">
    <property type="entry name" value="Acyl-CoA_dh_N"/>
    <property type="match status" value="1"/>
</dbReference>
<dbReference type="InterPro" id="IPR052161">
    <property type="entry name" value="Mycobact_Acyl-CoA_DH"/>
</dbReference>
<dbReference type="InterPro" id="IPR006091">
    <property type="entry name" value="Acyl-CoA_Oxase/DH_mid-dom"/>
</dbReference>
<comment type="caution">
    <text evidence="10">The sequence shown here is derived from an EMBL/GenBank/DDBJ whole genome shotgun (WGS) entry which is preliminary data.</text>
</comment>
<dbReference type="EMBL" id="BMIP01000009">
    <property type="protein sequence ID" value="GGD80694.1"/>
    <property type="molecule type" value="Genomic_DNA"/>
</dbReference>
<dbReference type="AlphaFoldDB" id="A0A916Z8K8"/>
<evidence type="ECO:0000259" key="9">
    <source>
        <dbReference type="Pfam" id="PF02771"/>
    </source>
</evidence>
<sequence>MDKVMQPSFSDGDKEFRQTVRAFIADNLPDDLRRRARWDYHPNREDQARWCAILDKQGWSMPHWPREFGGPGWSGIRKYIFEEEMRRAYAPTVDRIGPELVAPVLYTFGSEAMKARFLPGIRSGETFWAQGFSEPGAGSDLASLRTRADRDGDEYLVNGQKTWTTEGHHADWIFLLVRTDQEVKPQQGISALLVDLKSPGITMRPIRTLDEGVTVNEVFFEDVRVPAENLVGEEGAGWTYAKFLLTNERTNSAEVPHTKRDIAQLRDIAAREVKNGRPLMEDPEFRRKLARIEIDTLALEFAVLRVLSNEHDPENANIASLVKVRGSELRQRVAELADEALGDAGLAVLTSKEGEHGPIAEDFDPPVPEHGIGISAKAMFRRATTIYGGANEIQRTLIARTVLGL</sequence>
<reference evidence="10" key="1">
    <citation type="journal article" date="2014" name="Int. J. Syst. Evol. Microbiol.">
        <title>Complete genome sequence of Corynebacterium casei LMG S-19264T (=DSM 44701T), isolated from a smear-ripened cheese.</title>
        <authorList>
            <consortium name="US DOE Joint Genome Institute (JGI-PGF)"/>
            <person name="Walter F."/>
            <person name="Albersmeier A."/>
            <person name="Kalinowski J."/>
            <person name="Ruckert C."/>
        </authorList>
    </citation>
    <scope>NUCLEOTIDE SEQUENCE</scope>
    <source>
        <strain evidence="10">CGMCC 1.15360</strain>
    </source>
</reference>
<feature type="domain" description="Acyl-CoA dehydrogenase/oxidase N-terminal" evidence="9">
    <location>
        <begin position="12"/>
        <end position="125"/>
    </location>
</feature>
<dbReference type="SUPFAM" id="SSF47203">
    <property type="entry name" value="Acyl-CoA dehydrogenase C-terminal domain-like"/>
    <property type="match status" value="1"/>
</dbReference>
<evidence type="ECO:0000256" key="3">
    <source>
        <dbReference type="ARBA" id="ARBA00022630"/>
    </source>
</evidence>
<dbReference type="Gene3D" id="1.20.140.10">
    <property type="entry name" value="Butyryl-CoA Dehydrogenase, subunit A, domain 3"/>
    <property type="match status" value="1"/>
</dbReference>
<proteinExistence type="inferred from homology"/>
<evidence type="ECO:0000256" key="5">
    <source>
        <dbReference type="ARBA" id="ARBA00023002"/>
    </source>
</evidence>
<dbReference type="FunFam" id="2.40.110.10:FF:000011">
    <property type="entry name" value="Acyl-CoA dehydrogenase FadE34"/>
    <property type="match status" value="1"/>
</dbReference>
<organism evidence="10 11">
    <name type="scientific">Croceicoccus mobilis</name>
    <dbReference type="NCBI Taxonomy" id="1703339"/>
    <lineage>
        <taxon>Bacteria</taxon>
        <taxon>Pseudomonadati</taxon>
        <taxon>Pseudomonadota</taxon>
        <taxon>Alphaproteobacteria</taxon>
        <taxon>Sphingomonadales</taxon>
        <taxon>Erythrobacteraceae</taxon>
        <taxon>Croceicoccus</taxon>
    </lineage>
</organism>
<dbReference type="PANTHER" id="PTHR43292">
    <property type="entry name" value="ACYL-COA DEHYDROGENASE"/>
    <property type="match status" value="1"/>
</dbReference>
<dbReference type="GO" id="GO:0050660">
    <property type="term" value="F:flavin adenine dinucleotide binding"/>
    <property type="evidence" value="ECO:0007669"/>
    <property type="project" value="InterPro"/>
</dbReference>
<dbReference type="InterPro" id="IPR037069">
    <property type="entry name" value="AcylCoA_DH/ox_N_sf"/>
</dbReference>
<keyword evidence="3 6" id="KW-0285">Flavoprotein</keyword>
<feature type="domain" description="Acyl-CoA oxidase/dehydrogenase middle" evidence="8">
    <location>
        <begin position="129"/>
        <end position="223"/>
    </location>
</feature>
<dbReference type="InterPro" id="IPR046373">
    <property type="entry name" value="Acyl-CoA_Oxase/DH_mid-dom_sf"/>
</dbReference>
<evidence type="ECO:0000259" key="7">
    <source>
        <dbReference type="Pfam" id="PF00441"/>
    </source>
</evidence>
<keyword evidence="11" id="KW-1185">Reference proteome</keyword>
<dbReference type="InterPro" id="IPR009075">
    <property type="entry name" value="AcylCo_DH/oxidase_C"/>
</dbReference>
<evidence type="ECO:0000313" key="10">
    <source>
        <dbReference type="EMBL" id="GGD80694.1"/>
    </source>
</evidence>
<evidence type="ECO:0000256" key="1">
    <source>
        <dbReference type="ARBA" id="ARBA00001974"/>
    </source>
</evidence>
<reference evidence="10" key="2">
    <citation type="submission" date="2020-09" db="EMBL/GenBank/DDBJ databases">
        <authorList>
            <person name="Sun Q."/>
            <person name="Zhou Y."/>
        </authorList>
    </citation>
    <scope>NUCLEOTIDE SEQUENCE</scope>
    <source>
        <strain evidence="10">CGMCC 1.15360</strain>
    </source>
</reference>